<feature type="compositionally biased region" description="Basic and acidic residues" evidence="1">
    <location>
        <begin position="186"/>
        <end position="198"/>
    </location>
</feature>
<dbReference type="RefSeq" id="WP_005024346.1">
    <property type="nucleotide sequence ID" value="NZ_KE150239.1"/>
</dbReference>
<comment type="caution">
    <text evidence="2">The sequence shown here is derived from an EMBL/GenBank/DDBJ whole genome shotgun (WGS) entry which is preliminary data.</text>
</comment>
<reference evidence="2 3" key="2">
    <citation type="submission" date="2013-04" db="EMBL/GenBank/DDBJ databases">
        <title>The Genome Sequence of Bilophila wadsworthia 3_1_6.</title>
        <authorList>
            <consortium name="The Broad Institute Genomics Platform"/>
            <person name="Earl A."/>
            <person name="Ward D."/>
            <person name="Feldgarden M."/>
            <person name="Gevers D."/>
            <person name="Sibley C."/>
            <person name="Strauss J."/>
            <person name="Allen-Vercoe E."/>
            <person name="Walker B."/>
            <person name="Young S."/>
            <person name="Zeng Q."/>
            <person name="Gargeya S."/>
            <person name="Fitzgerald M."/>
            <person name="Haas B."/>
            <person name="Abouelleil A."/>
            <person name="Allen A.W."/>
            <person name="Alvarado L."/>
            <person name="Arachchi H.M."/>
            <person name="Berlin A.M."/>
            <person name="Chapman S.B."/>
            <person name="Gainer-Dewar J."/>
            <person name="Goldberg J."/>
            <person name="Griggs A."/>
            <person name="Gujja S."/>
            <person name="Hansen M."/>
            <person name="Howarth C."/>
            <person name="Imamovic A."/>
            <person name="Ireland A."/>
            <person name="Larimer J."/>
            <person name="McCowan C."/>
            <person name="Murphy C."/>
            <person name="Pearson M."/>
            <person name="Poon T.W."/>
            <person name="Priest M."/>
            <person name="Roberts A."/>
            <person name="Saif S."/>
            <person name="Shea T."/>
            <person name="Sisk P."/>
            <person name="Sykes S."/>
            <person name="Wortman J."/>
            <person name="Nusbaum C."/>
            <person name="Birren B."/>
        </authorList>
    </citation>
    <scope>NUCLEOTIDE SEQUENCE [LARGE SCALE GENOMIC DNA]</scope>
    <source>
        <strain evidence="2 3">3_1_6</strain>
    </source>
</reference>
<keyword evidence="3" id="KW-1185">Reference proteome</keyword>
<sequence>MDEANMEADGGLQERQAKNEKLWKAYPPETYRNTIAELVHFSSKTVNSNAALAGVRLASDDALDAPYVSARTLMARGVSLSLDYGKGGAAVAGICKQVNAVVRGNPFAEAASSEERLAIEDAMTGACSSAFSVGVEHVDHRLRQILIPKEGAEGGYVSMTPMTAGGICELLFEKDNGLVPRHNAACEEEGKRTGKPENGEEVGNAPRMKMRKLRQAQFGIGGSNPQNVGGLVRVMQRPLFVDAPRSADDLRAAFFLYYKGISIDFSLPGPLRQALLAYADFRRRHGLDNGESATPGRTDLKAREEEEALLGNIAAAVLQRADEAREMLRDYAVMLPQEQNPETGTEALVSPVLRPIAMRGLLDPALRDSTWPRDMAWLVIGGMEHASYANGNRVMVLDVTATATVAGLLEEAFR</sequence>
<name>E5Y240_BILW3</name>
<gene>
    <name evidence="2" type="ORF">HMPREF0179_00249</name>
</gene>
<protein>
    <submittedName>
        <fullName evidence="2">Uncharacterized protein</fullName>
    </submittedName>
</protein>
<dbReference type="Proteomes" id="UP000006034">
    <property type="component" value="Unassembled WGS sequence"/>
</dbReference>
<dbReference type="HOGENOM" id="CLU_686290_0_0_7"/>
<evidence type="ECO:0000256" key="1">
    <source>
        <dbReference type="SAM" id="MobiDB-lite"/>
    </source>
</evidence>
<dbReference type="STRING" id="563192.HMPREF0179_00249"/>
<evidence type="ECO:0000313" key="2">
    <source>
        <dbReference type="EMBL" id="EFV45903.1"/>
    </source>
</evidence>
<proteinExistence type="predicted"/>
<reference evidence="2 3" key="1">
    <citation type="submission" date="2010-10" db="EMBL/GenBank/DDBJ databases">
        <authorList>
            <consortium name="The Broad Institute Genome Sequencing Platform"/>
            <person name="Ward D."/>
            <person name="Earl A."/>
            <person name="Feldgarden M."/>
            <person name="Young S.K."/>
            <person name="Gargeya S."/>
            <person name="Zeng Q."/>
            <person name="Alvarado L."/>
            <person name="Berlin A."/>
            <person name="Bochicchio J."/>
            <person name="Chapman S.B."/>
            <person name="Chen Z."/>
            <person name="Freedman E."/>
            <person name="Gellesch M."/>
            <person name="Goldberg J."/>
            <person name="Griggs A."/>
            <person name="Gujja S."/>
            <person name="Heilman E."/>
            <person name="Heiman D."/>
            <person name="Howarth C."/>
            <person name="Mehta T."/>
            <person name="Neiman D."/>
            <person name="Pearson M."/>
            <person name="Roberts A."/>
            <person name="Saif S."/>
            <person name="Shea T."/>
            <person name="Shenoy N."/>
            <person name="Sisk P."/>
            <person name="Stolte C."/>
            <person name="Sykes S."/>
            <person name="White J."/>
            <person name="Yandava C."/>
            <person name="Allen-Vercoe E."/>
            <person name="Sibley C."/>
            <person name="Ambrose C.E."/>
            <person name="Strauss J."/>
            <person name="Daigneault M."/>
            <person name="Haas B."/>
            <person name="Nusbaum C."/>
            <person name="Birren B."/>
        </authorList>
    </citation>
    <scope>NUCLEOTIDE SEQUENCE [LARGE SCALE GENOMIC DNA]</scope>
    <source>
        <strain evidence="2 3">3_1_6</strain>
    </source>
</reference>
<dbReference type="AlphaFoldDB" id="E5Y240"/>
<dbReference type="EMBL" id="ADCP02000002">
    <property type="protein sequence ID" value="EFV45903.1"/>
    <property type="molecule type" value="Genomic_DNA"/>
</dbReference>
<dbReference type="GeneID" id="78086963"/>
<dbReference type="eggNOG" id="ENOG5031GIF">
    <property type="taxonomic scope" value="Bacteria"/>
</dbReference>
<feature type="region of interest" description="Disordered" evidence="1">
    <location>
        <begin position="186"/>
        <end position="205"/>
    </location>
</feature>
<dbReference type="OrthoDB" id="6676442at2"/>
<organism evidence="2 3">
    <name type="scientific">Bilophila wadsworthia (strain 3_1_6)</name>
    <dbReference type="NCBI Taxonomy" id="563192"/>
    <lineage>
        <taxon>Bacteria</taxon>
        <taxon>Pseudomonadati</taxon>
        <taxon>Thermodesulfobacteriota</taxon>
        <taxon>Desulfovibrionia</taxon>
        <taxon>Desulfovibrionales</taxon>
        <taxon>Desulfovibrionaceae</taxon>
        <taxon>Bilophila</taxon>
    </lineage>
</organism>
<accession>E5Y240</accession>
<evidence type="ECO:0000313" key="3">
    <source>
        <dbReference type="Proteomes" id="UP000006034"/>
    </source>
</evidence>